<accession>A0ABY6NMY2</accession>
<protein>
    <submittedName>
        <fullName evidence="4">CBS domain-containing protein</fullName>
    </submittedName>
</protein>
<dbReference type="PANTHER" id="PTHR43080">
    <property type="entry name" value="CBS DOMAIN-CONTAINING PROTEIN CBSX3, MITOCHONDRIAL"/>
    <property type="match status" value="1"/>
</dbReference>
<dbReference type="Proteomes" id="UP001163981">
    <property type="component" value="Chromosome"/>
</dbReference>
<evidence type="ECO:0000313" key="4">
    <source>
        <dbReference type="EMBL" id="UZH54041.1"/>
    </source>
</evidence>
<dbReference type="InterPro" id="IPR046342">
    <property type="entry name" value="CBS_dom_sf"/>
</dbReference>
<evidence type="ECO:0000313" key="5">
    <source>
        <dbReference type="Proteomes" id="UP001163981"/>
    </source>
</evidence>
<feature type="domain" description="CBS" evidence="3">
    <location>
        <begin position="27"/>
        <end position="87"/>
    </location>
</feature>
<name>A0ABY6NMY2_9FLAO</name>
<dbReference type="Gene3D" id="3.10.580.10">
    <property type="entry name" value="CBS-domain"/>
    <property type="match status" value="1"/>
</dbReference>
<dbReference type="RefSeq" id="WP_265162341.1">
    <property type="nucleotide sequence ID" value="NZ_CP069620.1"/>
</dbReference>
<evidence type="ECO:0000256" key="2">
    <source>
        <dbReference type="PROSITE-ProRule" id="PRU00703"/>
    </source>
</evidence>
<evidence type="ECO:0000256" key="1">
    <source>
        <dbReference type="ARBA" id="ARBA00023122"/>
    </source>
</evidence>
<dbReference type="PROSITE" id="PS51371">
    <property type="entry name" value="CBS"/>
    <property type="match status" value="2"/>
</dbReference>
<dbReference type="InterPro" id="IPR000644">
    <property type="entry name" value="CBS_dom"/>
</dbReference>
<keyword evidence="1 2" id="KW-0129">CBS domain</keyword>
<dbReference type="PANTHER" id="PTHR43080:SF2">
    <property type="entry name" value="CBS DOMAIN-CONTAINING PROTEIN"/>
    <property type="match status" value="1"/>
</dbReference>
<feature type="domain" description="CBS" evidence="3">
    <location>
        <begin position="96"/>
        <end position="155"/>
    </location>
</feature>
<dbReference type="Pfam" id="PF00571">
    <property type="entry name" value="CBS"/>
    <property type="match status" value="2"/>
</dbReference>
<keyword evidence="5" id="KW-1185">Reference proteome</keyword>
<dbReference type="InterPro" id="IPR044729">
    <property type="entry name" value="CBS_bac"/>
</dbReference>
<dbReference type="SUPFAM" id="SSF54631">
    <property type="entry name" value="CBS-domain pair"/>
    <property type="match status" value="1"/>
</dbReference>
<organism evidence="4 5">
    <name type="scientific">Salinimicrobium tongyeongense</name>
    <dbReference type="NCBI Taxonomy" id="2809707"/>
    <lineage>
        <taxon>Bacteria</taxon>
        <taxon>Pseudomonadati</taxon>
        <taxon>Bacteroidota</taxon>
        <taxon>Flavobacteriia</taxon>
        <taxon>Flavobacteriales</taxon>
        <taxon>Flavobacteriaceae</taxon>
        <taxon>Salinimicrobium</taxon>
    </lineage>
</organism>
<dbReference type="CDD" id="cd04629">
    <property type="entry name" value="CBS_pair_bac"/>
    <property type="match status" value="1"/>
</dbReference>
<reference evidence="4" key="1">
    <citation type="submission" date="2021-02" db="EMBL/GenBank/DDBJ databases">
        <title>Salinimicrobium sp. nov. isolated from seawater in Tongyeong, Republic of Korea.</title>
        <authorList>
            <person name="Lee S.-J."/>
        </authorList>
    </citation>
    <scope>NUCLEOTIDE SEQUENCE</scope>
    <source>
        <strain evidence="4">HN-2-9-2</strain>
    </source>
</reference>
<dbReference type="SMART" id="SM00116">
    <property type="entry name" value="CBS"/>
    <property type="match status" value="2"/>
</dbReference>
<dbReference type="EMBL" id="CP069620">
    <property type="protein sequence ID" value="UZH54041.1"/>
    <property type="molecule type" value="Genomic_DNA"/>
</dbReference>
<proteinExistence type="predicted"/>
<dbReference type="InterPro" id="IPR051257">
    <property type="entry name" value="Diverse_CBS-Domain"/>
</dbReference>
<gene>
    <name evidence="4" type="ORF">JRG66_08465</name>
</gene>
<sequence>MGIKSFQGRRAEPEKAASTPICVKDYMSTDLITFRKNQTVIEVMEQLMQHKISGGCVVDEDNNLQGVISEGDCIKHISDSRYYNLPMDDNLVEKRMTCDAITIDADMNVLDAAKKFIEHRFRRFPIVSNGKLVGQLSQSDVLRAALALKGQNWGY</sequence>
<evidence type="ECO:0000259" key="3">
    <source>
        <dbReference type="PROSITE" id="PS51371"/>
    </source>
</evidence>